<evidence type="ECO:0000313" key="3">
    <source>
        <dbReference type="Proteomes" id="UP000241769"/>
    </source>
</evidence>
<protein>
    <submittedName>
        <fullName evidence="2">Uncharacterized protein</fullName>
    </submittedName>
</protein>
<sequence>MKRVLGRDVTADDFDEFSDDELSPEELQMTVATELTLRWIYDQVKAGNHKPVTKRAFFDGMSPHCALNRYVSPRDIISFLQVQKLITVHNDTRDITFHRAAIASVDPTHGLDITQETKDLLSRSSLTSNSVSNFDDLVQACTKTIFWLQQNTSVPSNYHEFAHQLTPFCSVRRFVSEQRVMDKMVDSELIFVVEGARITHRGSEEARRMERMSRDKTYTNQIRNIRREAETTSQVSRDGEREEMVSREDPEWTTFVVISPKGEY</sequence>
<dbReference type="InParanoid" id="A0A2P6NH01"/>
<evidence type="ECO:0000313" key="2">
    <source>
        <dbReference type="EMBL" id="PRP83230.1"/>
    </source>
</evidence>
<name>A0A2P6NH01_9EUKA</name>
<feature type="region of interest" description="Disordered" evidence="1">
    <location>
        <begin position="226"/>
        <end position="248"/>
    </location>
</feature>
<evidence type="ECO:0000256" key="1">
    <source>
        <dbReference type="SAM" id="MobiDB-lite"/>
    </source>
</evidence>
<organism evidence="2 3">
    <name type="scientific">Planoprotostelium fungivorum</name>
    <dbReference type="NCBI Taxonomy" id="1890364"/>
    <lineage>
        <taxon>Eukaryota</taxon>
        <taxon>Amoebozoa</taxon>
        <taxon>Evosea</taxon>
        <taxon>Variosea</taxon>
        <taxon>Cavosteliida</taxon>
        <taxon>Cavosteliaceae</taxon>
        <taxon>Planoprotostelium</taxon>
    </lineage>
</organism>
<dbReference type="Proteomes" id="UP000241769">
    <property type="component" value="Unassembled WGS sequence"/>
</dbReference>
<comment type="caution">
    <text evidence="2">The sequence shown here is derived from an EMBL/GenBank/DDBJ whole genome shotgun (WGS) entry which is preliminary data.</text>
</comment>
<dbReference type="AlphaFoldDB" id="A0A2P6NH01"/>
<dbReference type="EMBL" id="MDYQ01000086">
    <property type="protein sequence ID" value="PRP83230.1"/>
    <property type="molecule type" value="Genomic_DNA"/>
</dbReference>
<reference evidence="2 3" key="1">
    <citation type="journal article" date="2018" name="Genome Biol. Evol.">
        <title>Multiple Roots of Fruiting Body Formation in Amoebozoa.</title>
        <authorList>
            <person name="Hillmann F."/>
            <person name="Forbes G."/>
            <person name="Novohradska S."/>
            <person name="Ferling I."/>
            <person name="Riege K."/>
            <person name="Groth M."/>
            <person name="Westermann M."/>
            <person name="Marz M."/>
            <person name="Spaller T."/>
            <person name="Winckler T."/>
            <person name="Schaap P."/>
            <person name="Glockner G."/>
        </authorList>
    </citation>
    <scope>NUCLEOTIDE SEQUENCE [LARGE SCALE GENOMIC DNA]</scope>
    <source>
        <strain evidence="2 3">Jena</strain>
    </source>
</reference>
<gene>
    <name evidence="2" type="ORF">PROFUN_09442</name>
</gene>
<keyword evidence="3" id="KW-1185">Reference proteome</keyword>
<proteinExistence type="predicted"/>
<feature type="compositionally biased region" description="Basic and acidic residues" evidence="1">
    <location>
        <begin position="237"/>
        <end position="248"/>
    </location>
</feature>
<accession>A0A2P6NH01</accession>